<evidence type="ECO:0000313" key="2">
    <source>
        <dbReference type="Proteomes" id="UP000553776"/>
    </source>
</evidence>
<dbReference type="AlphaFoldDB" id="A0A841U447"/>
<keyword evidence="2" id="KW-1185">Reference proteome</keyword>
<reference evidence="1 2" key="1">
    <citation type="submission" date="2020-08" db="EMBL/GenBank/DDBJ databases">
        <title>Cohnella phylogeny.</title>
        <authorList>
            <person name="Dunlap C."/>
        </authorList>
    </citation>
    <scope>NUCLEOTIDE SEQUENCE [LARGE SCALE GENOMIC DNA]</scope>
    <source>
        <strain evidence="1 2">DSM 25239</strain>
    </source>
</reference>
<organism evidence="1 2">
    <name type="scientific">Cohnella xylanilytica</name>
    <dbReference type="NCBI Taxonomy" id="557555"/>
    <lineage>
        <taxon>Bacteria</taxon>
        <taxon>Bacillati</taxon>
        <taxon>Bacillota</taxon>
        <taxon>Bacilli</taxon>
        <taxon>Bacillales</taxon>
        <taxon>Paenibacillaceae</taxon>
        <taxon>Cohnella</taxon>
    </lineage>
</organism>
<name>A0A841U447_9BACL</name>
<sequence length="451" mass="52418">MANSTVYVVHCIDTEGPLHESLQATFERIRHIVGIEIEPTAANLKKLQNREIDLNGQEELVSQIVAPHVIEYKDTWDKIDAMMEEIMSPAYRQKYADPSGQGWIYNWFAVDHVGFDVNPRRRDMGYHNIFDHYRHLLQATGSTQDEIHWHFHPMSTYKEAHICATSFLNSPHLLETLARRVIERSWFPTCFRPGFHAERPDSHWFLEQWIPFDFANQSMSRDRSESRQKDVDDGRLGDWRRAVWDWSHYRPAHDDYQREGSCNRTIFKCLNVGSRFRLLNQSEVDLAFRRADEGLPTVLAFTNHDYRDMRPDIANVHAMLTEAAKKYPNVRWEHSGALKAARQTLGLRDAQPLDLDVRFEREDGVLRLRVRSNKDTFGPQPFLAVQTKDQRFLHDNFDLQTPRREWSYVFDRNSVRPESIERIGIAGSDACGNVCVALFDGAGSPVGKTSF</sequence>
<evidence type="ECO:0000313" key="1">
    <source>
        <dbReference type="EMBL" id="MBB6692861.1"/>
    </source>
</evidence>
<comment type="caution">
    <text evidence="1">The sequence shown here is derived from an EMBL/GenBank/DDBJ whole genome shotgun (WGS) entry which is preliminary data.</text>
</comment>
<gene>
    <name evidence="1" type="ORF">H7B90_15735</name>
</gene>
<dbReference type="EMBL" id="JACJVR010000060">
    <property type="protein sequence ID" value="MBB6692861.1"/>
    <property type="molecule type" value="Genomic_DNA"/>
</dbReference>
<accession>A0A841U447</accession>
<proteinExistence type="predicted"/>
<protein>
    <submittedName>
        <fullName evidence="1">Uncharacterized protein</fullName>
    </submittedName>
</protein>
<dbReference type="RefSeq" id="WP_185136850.1">
    <property type="nucleotide sequence ID" value="NZ_JACJVR010000060.1"/>
</dbReference>
<dbReference type="Proteomes" id="UP000553776">
    <property type="component" value="Unassembled WGS sequence"/>
</dbReference>